<organism evidence="2">
    <name type="scientific">Mantoniella antarctica</name>
    <dbReference type="NCBI Taxonomy" id="81844"/>
    <lineage>
        <taxon>Eukaryota</taxon>
        <taxon>Viridiplantae</taxon>
        <taxon>Chlorophyta</taxon>
        <taxon>Mamiellophyceae</taxon>
        <taxon>Mamiellales</taxon>
        <taxon>Mamiellaceae</taxon>
        <taxon>Mantoniella</taxon>
    </lineage>
</organism>
<accession>A0A7S0SIR9</accession>
<name>A0A7S0SIR9_9CHLO</name>
<evidence type="ECO:0000313" key="2">
    <source>
        <dbReference type="EMBL" id="CAD8705918.1"/>
    </source>
</evidence>
<reference evidence="2" key="1">
    <citation type="submission" date="2021-01" db="EMBL/GenBank/DDBJ databases">
        <authorList>
            <person name="Corre E."/>
            <person name="Pelletier E."/>
            <person name="Niang G."/>
            <person name="Scheremetjew M."/>
            <person name="Finn R."/>
            <person name="Kale V."/>
            <person name="Holt S."/>
            <person name="Cochrane G."/>
            <person name="Meng A."/>
            <person name="Brown T."/>
            <person name="Cohen L."/>
        </authorList>
    </citation>
    <scope>NUCLEOTIDE SEQUENCE</scope>
    <source>
        <strain evidence="2">SL-175</strain>
    </source>
</reference>
<protein>
    <submittedName>
        <fullName evidence="2">Uncharacterized protein</fullName>
    </submittedName>
</protein>
<proteinExistence type="predicted"/>
<dbReference type="AlphaFoldDB" id="A0A7S0SIR9"/>
<feature type="region of interest" description="Disordered" evidence="1">
    <location>
        <begin position="241"/>
        <end position="263"/>
    </location>
</feature>
<dbReference type="EMBL" id="HBFC01014638">
    <property type="protein sequence ID" value="CAD8705918.1"/>
    <property type="molecule type" value="Transcribed_RNA"/>
</dbReference>
<sequence>MLKAMMRSVPMPCHLKLEMERRPRAARRLGRVTVPPPHPVMRPPQDIREHDLAAHRLEVERRPVAAKRQGLFEYHTTPEVMAPAALARDAYDTAVFRMEADRRPVAAKRHGLVVCSAVRLAEDVLALAAAPLRDTACFAQEARRRPAAALRTAALTSVPVTLPAAAAAAVAAPFLATAAGAQEAARRPTAALRAGFRRWPCAGSADCVVVPALALADSECFAMEATRRPRAVARLRARDSAPWVDGQQTQRPVQQHRRRHSDRPTFVHPEMVGIAAEDMFFPAPHFAYAAAVAALAATEAESASVGDGDLTPRSLDLDKTPRSAGDEPNPFASLERMLESRLSENRNSGGGEETSRGSSLWNATVYPRKLGLGSAFTSNLSRMGHGSTGNLQRCVGTKNVGGGGGGVSRDAVSCGVDHDTGDVVCRVDDTGEVVMQCIQGSVGAGMEGLVCDIAFCAR</sequence>
<feature type="compositionally biased region" description="Basic and acidic residues" evidence="1">
    <location>
        <begin position="315"/>
        <end position="325"/>
    </location>
</feature>
<gene>
    <name evidence="2" type="ORF">MANT1106_LOCUS8601</name>
</gene>
<evidence type="ECO:0000256" key="1">
    <source>
        <dbReference type="SAM" id="MobiDB-lite"/>
    </source>
</evidence>
<feature type="region of interest" description="Disordered" evidence="1">
    <location>
        <begin position="302"/>
        <end position="331"/>
    </location>
</feature>